<feature type="domain" description="DUF7133" evidence="4">
    <location>
        <begin position="78"/>
        <end position="132"/>
    </location>
</feature>
<keyword evidence="2" id="KW-0732">Signal</keyword>
<evidence type="ECO:0000256" key="2">
    <source>
        <dbReference type="SAM" id="SignalP"/>
    </source>
</evidence>
<dbReference type="RefSeq" id="WP_353643511.1">
    <property type="nucleotide sequence ID" value="NZ_CP159253.1"/>
</dbReference>
<dbReference type="SUPFAM" id="SSF50952">
    <property type="entry name" value="Soluble quinoprotein glucose dehydrogenase"/>
    <property type="match status" value="1"/>
</dbReference>
<dbReference type="EMBL" id="CP159253">
    <property type="protein sequence ID" value="XCG48960.1"/>
    <property type="molecule type" value="Genomic_DNA"/>
</dbReference>
<feature type="region of interest" description="Disordered" evidence="1">
    <location>
        <begin position="431"/>
        <end position="459"/>
    </location>
</feature>
<dbReference type="PANTHER" id="PTHR33546">
    <property type="entry name" value="LARGE, MULTIFUNCTIONAL SECRETED PROTEIN-RELATED"/>
    <property type="match status" value="1"/>
</dbReference>
<dbReference type="PANTHER" id="PTHR33546:SF1">
    <property type="entry name" value="LARGE, MULTIFUNCTIONAL SECRETED PROTEIN"/>
    <property type="match status" value="1"/>
</dbReference>
<organism evidence="5">
    <name type="scientific">Mesorhizobium sp. WSM2240</name>
    <dbReference type="NCBI Taxonomy" id="3228851"/>
    <lineage>
        <taxon>Bacteria</taxon>
        <taxon>Pseudomonadati</taxon>
        <taxon>Pseudomonadota</taxon>
        <taxon>Alphaproteobacteria</taxon>
        <taxon>Hyphomicrobiales</taxon>
        <taxon>Phyllobacteriaceae</taxon>
        <taxon>Mesorhizobium</taxon>
    </lineage>
</organism>
<evidence type="ECO:0000256" key="1">
    <source>
        <dbReference type="SAM" id="MobiDB-lite"/>
    </source>
</evidence>
<dbReference type="Gene3D" id="2.120.10.30">
    <property type="entry name" value="TolB, C-terminal domain"/>
    <property type="match status" value="1"/>
</dbReference>
<name>A0AAU8CRY6_9HYPH</name>
<evidence type="ECO:0000259" key="4">
    <source>
        <dbReference type="Pfam" id="PF23500"/>
    </source>
</evidence>
<dbReference type="Pfam" id="PF22807">
    <property type="entry name" value="TrAA12"/>
    <property type="match status" value="1"/>
</dbReference>
<dbReference type="Pfam" id="PF23500">
    <property type="entry name" value="DUF7133"/>
    <property type="match status" value="1"/>
</dbReference>
<gene>
    <name evidence="5" type="ORF">ABVK50_27805</name>
</gene>
<feature type="domain" description="Pyrroloquinoline quinone-dependent pyranose dehydrogenase beta-propeller" evidence="3">
    <location>
        <begin position="323"/>
        <end position="433"/>
    </location>
</feature>
<sequence>MFSILRLTAATALATAASTVVQAQDAQSPMADQELGKRFEVRVEDLPEPYADEAVRNAPKVIARNGEEPQAPQGFSVSLFAQDLKHPRKLLVLENGDVLLAEQDAGYITFLRDEDGDGKADTVSRFADGFEEPYGMAVVPDGEHKGHILVADAQGIWRVPFKMGGIRPDMGNLLKQGGEATGPQTPADHIAVTEQGVFGPVQGHTSRALAVDPKDGSLYVGVGSMGNIAEEPEMKASIQAFDADGKNQRTFASGMRNPTGIHFHPDTGELWAVVQERDGLGDRLVPDYMTRVAEGDFYGWPYAYLGGKPMPDFAERAPNKVEQTKMPDLLFEAHSSAMDFAFVPNSWPEEYRGDAIVVLKGSWNRADPTGYKLVRAAFSEGAPEGWYDNFLTGFWTEGDSRANVWGRPASVAFLPDGGLLVADDSGGTIWKVSPSDQLETGATAPEMPAGETQPESPAE</sequence>
<dbReference type="InterPro" id="IPR011042">
    <property type="entry name" value="6-blade_b-propeller_TolB-like"/>
</dbReference>
<protein>
    <submittedName>
        <fullName evidence="5">PQQ-dependent sugar dehydrogenase</fullName>
    </submittedName>
</protein>
<feature type="chain" id="PRO_5043728403" evidence="2">
    <location>
        <begin position="24"/>
        <end position="459"/>
    </location>
</feature>
<dbReference type="InterPro" id="IPR054539">
    <property type="entry name" value="Beta-prop_PDH"/>
</dbReference>
<reference evidence="5" key="1">
    <citation type="submission" date="2024-06" db="EMBL/GenBank/DDBJ databases">
        <title>Mesorhizobium karijinii sp. nov., a symbiont of the iconic Swainsona formosa from arid Australia.</title>
        <authorList>
            <person name="Hill Y.J."/>
            <person name="Watkin E.L.J."/>
            <person name="O'Hara G.W."/>
            <person name="Terpolilli J."/>
            <person name="Tye M.L."/>
            <person name="Kohlmeier M.G."/>
        </authorList>
    </citation>
    <scope>NUCLEOTIDE SEQUENCE</scope>
    <source>
        <strain evidence="5">WSM2240</strain>
    </source>
</reference>
<dbReference type="InterPro" id="IPR055557">
    <property type="entry name" value="DUF7133"/>
</dbReference>
<accession>A0AAU8CRY6</accession>
<evidence type="ECO:0000259" key="3">
    <source>
        <dbReference type="Pfam" id="PF22807"/>
    </source>
</evidence>
<evidence type="ECO:0000313" key="5">
    <source>
        <dbReference type="EMBL" id="XCG48960.1"/>
    </source>
</evidence>
<proteinExistence type="predicted"/>
<dbReference type="AlphaFoldDB" id="A0AAU8CRY6"/>
<dbReference type="InterPro" id="IPR011041">
    <property type="entry name" value="Quinoprot_gluc/sorb_DH_b-prop"/>
</dbReference>
<feature type="signal peptide" evidence="2">
    <location>
        <begin position="1"/>
        <end position="23"/>
    </location>
</feature>